<dbReference type="SUPFAM" id="SSF53067">
    <property type="entry name" value="Actin-like ATPase domain"/>
    <property type="match status" value="2"/>
</dbReference>
<keyword evidence="9" id="KW-0346">Stress response</keyword>
<sequence>MAAMSVIGIDFGNESCYVAVAKAGGIETIANDYSLRATPSYVAFSGKNRILGVAAKNQQVTNMKNTVYGLKRLLGRKFRDPHVQNEIKHFPFTVIETNNGGIGIRVNYLGEEHIFSPEQCLAMLFTKLKETSATALQTQVNDCVISVPSYYTNNERKALLDAAAISGLNVLRLFNETTATALNYGIYKQDLPAPEEKPRNVIFVDWGHASLQVAACAFHKGKLRMLATAFDPYLGGRDIDLILADHFCKEFYQKYRVDATLNKRAFIRLLAEVEKLKKQMSANSTTLPLAIECFMEEKDVRSEMKRSDMETMCASLFQRVENTLRQCLESSGLKLEEIHSVEIVGGSTRIPAIKQLIEKIFHKSASTTLNQDEAVSRGCALQCAMLSPAVRVREFSVTDVQTYPITVLWDASAEGEASGEIEVFPVNHATPFSKMLTFYRREPFTLRAMYSGNLPYPDKNIGTWIVKDVHPSPDGKPQKVKVKVRVNIHGIMTISSASLIESKESVDTEEPEEQSQQQQQNQKKGEAEEKMPVDSSPGGGQTAPEVGSPSWTKRLSAWFSREGEEKKEKKKKVKCIELPIESLTSGFSQVELNQYTEQEYKMIAADKQEKERADARNALEEYVYELRGKLSCEGELAPYVLETDGSKLISQLEDMENWLYEEGEDCNRQVYQDKLVDLKSKGEPIQQRRIEADLRPIVLDDYGRSIQLGNKVLEQIKSKDPKYGHITDDEAKKLEQGISQSFQWLDQARNQLNSTPKHVPPPITVNQIRQEHNNFDSLVHPIINKPAPKPAAPKEEKENKEAKEKHSNQEQTNQTQNAEQNAKENEEKMEWSAT</sequence>
<name>A0A7F5R4N8_AGRPL</name>
<dbReference type="CTD" id="136035182"/>
<dbReference type="Gene3D" id="3.30.30.30">
    <property type="match status" value="1"/>
</dbReference>
<keyword evidence="6" id="KW-0067">ATP-binding</keyword>
<keyword evidence="8" id="KW-1185">Reference proteome</keyword>
<evidence type="ECO:0000256" key="4">
    <source>
        <dbReference type="ARBA" id="ARBA00022553"/>
    </source>
</evidence>
<dbReference type="FunFam" id="3.90.640.10:FF:000004">
    <property type="entry name" value="Heat shock 70 kDa protein 4"/>
    <property type="match status" value="1"/>
</dbReference>
<dbReference type="CDD" id="cd10228">
    <property type="entry name" value="ASKHA_NBD_HSP70_HSPA4_like"/>
    <property type="match status" value="1"/>
</dbReference>
<dbReference type="FunFam" id="3.30.420.40:FF:000171">
    <property type="entry name" value="Heat shock 70 kDa protein 4"/>
    <property type="match status" value="1"/>
</dbReference>
<dbReference type="FunCoup" id="A0A7F5R4N8">
    <property type="interactions" value="2878"/>
</dbReference>
<gene>
    <name evidence="9" type="primary">LOC108744853</name>
</gene>
<organism evidence="8 9">
    <name type="scientific">Agrilus planipennis</name>
    <name type="common">Emerald ash borer</name>
    <name type="synonym">Agrilus marcopoli</name>
    <dbReference type="NCBI Taxonomy" id="224129"/>
    <lineage>
        <taxon>Eukaryota</taxon>
        <taxon>Metazoa</taxon>
        <taxon>Ecdysozoa</taxon>
        <taxon>Arthropoda</taxon>
        <taxon>Hexapoda</taxon>
        <taxon>Insecta</taxon>
        <taxon>Pterygota</taxon>
        <taxon>Neoptera</taxon>
        <taxon>Endopterygota</taxon>
        <taxon>Coleoptera</taxon>
        <taxon>Polyphaga</taxon>
        <taxon>Elateriformia</taxon>
        <taxon>Buprestoidea</taxon>
        <taxon>Buprestidae</taxon>
        <taxon>Agrilinae</taxon>
        <taxon>Agrilus</taxon>
    </lineage>
</organism>
<feature type="region of interest" description="Disordered" evidence="7">
    <location>
        <begin position="499"/>
        <end position="552"/>
    </location>
</feature>
<evidence type="ECO:0000256" key="5">
    <source>
        <dbReference type="ARBA" id="ARBA00022741"/>
    </source>
</evidence>
<keyword evidence="3" id="KW-0963">Cytoplasm</keyword>
<dbReference type="Gene3D" id="1.20.1270.10">
    <property type="match status" value="1"/>
</dbReference>
<dbReference type="OrthoDB" id="434160at2759"/>
<feature type="region of interest" description="Disordered" evidence="7">
    <location>
        <begin position="780"/>
        <end position="834"/>
    </location>
</feature>
<dbReference type="Gene3D" id="3.90.640.10">
    <property type="entry name" value="Actin, Chain A, domain 4"/>
    <property type="match status" value="1"/>
</dbReference>
<protein>
    <submittedName>
        <fullName evidence="9">Heat shock 70 kDa protein 4 isoform X1</fullName>
    </submittedName>
</protein>
<dbReference type="FunFam" id="3.30.30.30:FF:000002">
    <property type="entry name" value="Heat shock 70 kDa protein 4"/>
    <property type="match status" value="1"/>
</dbReference>
<dbReference type="InParanoid" id="A0A7F5R4N8"/>
<feature type="compositionally biased region" description="Basic and acidic residues" evidence="7">
    <location>
        <begin position="523"/>
        <end position="532"/>
    </location>
</feature>
<dbReference type="Gene3D" id="2.60.34.10">
    <property type="entry name" value="Substrate Binding Domain Of DNAk, Chain A, domain 1"/>
    <property type="match status" value="1"/>
</dbReference>
<comment type="subcellular location">
    <subcellularLocation>
        <location evidence="1">Cytoplasm</location>
    </subcellularLocation>
</comment>
<dbReference type="InterPro" id="IPR013126">
    <property type="entry name" value="Hsp_70_fam"/>
</dbReference>
<keyword evidence="5" id="KW-0547">Nucleotide-binding</keyword>
<dbReference type="GO" id="GO:0140662">
    <property type="term" value="F:ATP-dependent protein folding chaperone"/>
    <property type="evidence" value="ECO:0007669"/>
    <property type="project" value="InterPro"/>
</dbReference>
<dbReference type="RefSeq" id="XP_025830867.1">
    <property type="nucleotide sequence ID" value="XM_025975082.1"/>
</dbReference>
<evidence type="ECO:0000256" key="2">
    <source>
        <dbReference type="ARBA" id="ARBA00007381"/>
    </source>
</evidence>
<dbReference type="InterPro" id="IPR043129">
    <property type="entry name" value="ATPase_NBD"/>
</dbReference>
<evidence type="ECO:0000313" key="9">
    <source>
        <dbReference type="RefSeq" id="XP_025830867.1"/>
    </source>
</evidence>
<evidence type="ECO:0000256" key="6">
    <source>
        <dbReference type="ARBA" id="ARBA00022840"/>
    </source>
</evidence>
<dbReference type="GO" id="GO:0005634">
    <property type="term" value="C:nucleus"/>
    <property type="evidence" value="ECO:0007669"/>
    <property type="project" value="TreeGrafter"/>
</dbReference>
<dbReference type="FunFam" id="3.30.420.40:FF:000767">
    <property type="entry name" value="Heat shock protein 70 (HSP70)-4, putative"/>
    <property type="match status" value="1"/>
</dbReference>
<dbReference type="InterPro" id="IPR029047">
    <property type="entry name" value="HSP70_peptide-bd_sf"/>
</dbReference>
<dbReference type="Gene3D" id="3.30.420.40">
    <property type="match status" value="2"/>
</dbReference>
<dbReference type="InterPro" id="IPR018181">
    <property type="entry name" value="Heat_shock_70_CS"/>
</dbReference>
<dbReference type="SUPFAM" id="SSF100920">
    <property type="entry name" value="Heat shock protein 70kD (HSP70), peptide-binding domain"/>
    <property type="match status" value="1"/>
</dbReference>
<dbReference type="Pfam" id="PF00012">
    <property type="entry name" value="HSP70"/>
    <property type="match status" value="1"/>
</dbReference>
<dbReference type="Proteomes" id="UP000192223">
    <property type="component" value="Unplaced"/>
</dbReference>
<dbReference type="AlphaFoldDB" id="A0A7F5R4N8"/>
<comment type="similarity">
    <text evidence="2">Belongs to the heat shock protein 70 family.</text>
</comment>
<feature type="compositionally biased region" description="Low complexity" evidence="7">
    <location>
        <begin position="809"/>
        <end position="820"/>
    </location>
</feature>
<dbReference type="KEGG" id="apln:108744853"/>
<proteinExistence type="inferred from homology"/>
<dbReference type="GO" id="GO:0005524">
    <property type="term" value="F:ATP binding"/>
    <property type="evidence" value="ECO:0007669"/>
    <property type="project" value="UniProtKB-KW"/>
</dbReference>
<dbReference type="PANTHER" id="PTHR45639">
    <property type="entry name" value="HSC70CB, ISOFORM G-RELATED"/>
    <property type="match status" value="1"/>
</dbReference>
<dbReference type="FunFam" id="3.30.420.40:FF:000495">
    <property type="entry name" value="Heat shock protein 4b"/>
    <property type="match status" value="1"/>
</dbReference>
<evidence type="ECO:0000256" key="7">
    <source>
        <dbReference type="SAM" id="MobiDB-lite"/>
    </source>
</evidence>
<feature type="compositionally biased region" description="Basic and acidic residues" evidence="7">
    <location>
        <begin position="792"/>
        <end position="808"/>
    </location>
</feature>
<keyword evidence="4" id="KW-0597">Phosphoprotein</keyword>
<dbReference type="SUPFAM" id="SSF100934">
    <property type="entry name" value="Heat shock protein 70kD (HSP70), C-terminal subdomain"/>
    <property type="match status" value="2"/>
</dbReference>
<dbReference type="FunFam" id="1.20.1270.10:FF:000002">
    <property type="entry name" value="Heat shock 70 kDa protein 4"/>
    <property type="match status" value="1"/>
</dbReference>
<evidence type="ECO:0000313" key="8">
    <source>
        <dbReference type="Proteomes" id="UP000192223"/>
    </source>
</evidence>
<feature type="compositionally biased region" description="Basic and acidic residues" evidence="7">
    <location>
        <begin position="821"/>
        <end position="834"/>
    </location>
</feature>
<evidence type="ECO:0000256" key="3">
    <source>
        <dbReference type="ARBA" id="ARBA00022490"/>
    </source>
</evidence>
<evidence type="ECO:0000256" key="1">
    <source>
        <dbReference type="ARBA" id="ARBA00004496"/>
    </source>
</evidence>
<dbReference type="GeneID" id="108744853"/>
<dbReference type="PANTHER" id="PTHR45639:SF4">
    <property type="entry name" value="HSC70CB, ISOFORM G"/>
    <property type="match status" value="1"/>
</dbReference>
<reference evidence="9" key="1">
    <citation type="submission" date="2025-08" db="UniProtKB">
        <authorList>
            <consortium name="RefSeq"/>
        </authorList>
    </citation>
    <scope>IDENTIFICATION</scope>
    <source>
        <tissue evidence="9">Entire body</tissue>
    </source>
</reference>
<dbReference type="GO" id="GO:0005829">
    <property type="term" value="C:cytosol"/>
    <property type="evidence" value="ECO:0007669"/>
    <property type="project" value="TreeGrafter"/>
</dbReference>
<dbReference type="PROSITE" id="PS01036">
    <property type="entry name" value="HSP70_3"/>
    <property type="match status" value="1"/>
</dbReference>
<dbReference type="InterPro" id="IPR029048">
    <property type="entry name" value="HSP70_C_sf"/>
</dbReference>
<dbReference type="PRINTS" id="PR00301">
    <property type="entry name" value="HEATSHOCK70"/>
</dbReference>
<accession>A0A7F5R4N8</accession>